<protein>
    <recommendedName>
        <fullName evidence="1">Methyltransferase domain-containing protein</fullName>
    </recommendedName>
</protein>
<reference evidence="2 3" key="1">
    <citation type="journal article" date="2016" name="Nat. Commun.">
        <title>Thousands of microbial genomes shed light on interconnected biogeochemical processes in an aquifer system.</title>
        <authorList>
            <person name="Anantharaman K."/>
            <person name="Brown C.T."/>
            <person name="Hug L.A."/>
            <person name="Sharon I."/>
            <person name="Castelle C.J."/>
            <person name="Probst A.J."/>
            <person name="Thomas B.C."/>
            <person name="Singh A."/>
            <person name="Wilkins M.J."/>
            <person name="Karaoz U."/>
            <person name="Brodie E.L."/>
            <person name="Williams K.H."/>
            <person name="Hubbard S.S."/>
            <person name="Banfield J.F."/>
        </authorList>
    </citation>
    <scope>NUCLEOTIDE SEQUENCE [LARGE SCALE GENOMIC DNA]</scope>
</reference>
<dbReference type="SUPFAM" id="SSF53335">
    <property type="entry name" value="S-adenosyl-L-methionine-dependent methyltransferases"/>
    <property type="match status" value="1"/>
</dbReference>
<dbReference type="Gene3D" id="3.40.50.150">
    <property type="entry name" value="Vaccinia Virus protein VP39"/>
    <property type="match status" value="1"/>
</dbReference>
<accession>A0A1G2KS36</accession>
<dbReference type="Proteomes" id="UP000177811">
    <property type="component" value="Unassembled WGS sequence"/>
</dbReference>
<dbReference type="Pfam" id="PF13649">
    <property type="entry name" value="Methyltransf_25"/>
    <property type="match status" value="1"/>
</dbReference>
<organism evidence="2 3">
    <name type="scientific">Candidatus Sungbacteria bacterium RIFCSPHIGHO2_02_FULL_51_29</name>
    <dbReference type="NCBI Taxonomy" id="1802273"/>
    <lineage>
        <taxon>Bacteria</taxon>
        <taxon>Candidatus Sungiibacteriota</taxon>
    </lineage>
</organism>
<comment type="caution">
    <text evidence="2">The sequence shown here is derived from an EMBL/GenBank/DDBJ whole genome shotgun (WGS) entry which is preliminary data.</text>
</comment>
<gene>
    <name evidence="2" type="ORF">A3C16_01930</name>
</gene>
<evidence type="ECO:0000259" key="1">
    <source>
        <dbReference type="Pfam" id="PF13649"/>
    </source>
</evidence>
<evidence type="ECO:0000313" key="2">
    <source>
        <dbReference type="EMBL" id="OHA01281.1"/>
    </source>
</evidence>
<dbReference type="EMBL" id="MHQL01000066">
    <property type="protein sequence ID" value="OHA01281.1"/>
    <property type="molecule type" value="Genomic_DNA"/>
</dbReference>
<dbReference type="CDD" id="cd02440">
    <property type="entry name" value="AdoMet_MTases"/>
    <property type="match status" value="1"/>
</dbReference>
<feature type="domain" description="Methyltransferase" evidence="1">
    <location>
        <begin position="100"/>
        <end position="183"/>
    </location>
</feature>
<proteinExistence type="predicted"/>
<dbReference type="AlphaFoldDB" id="A0A1G2KS36"/>
<sequence>MKTRIRNIIHSLIRSLPDPTQELIFDESVKILSRRGGYQERLEKYYWDEGSRYWSSFAKPLRPSRDDISRYRSYLKEAIALPYAPKVLLLGATPELRDVLAEFYQTAQVYIIDFSAAMFMMTSKKLRVANADRELWIKTNWMDTRLPENFFDVIIGDLILQQFPAPSISDALTRIAQLLKTNGTFIFRGRIAKETLSGRNVAEVVNEVIQSSYENEHEGAFTLIWKLRDAHMHLPATSVPDRDSIIVCDLEKLLHETNIPAFITLAHRYLSLGAKRFPFRSFHAAMSAEDFPTLLLRAFVVEKRGHASDYHDSEYFPLFLCRKKNSEIQSTNDTT</sequence>
<evidence type="ECO:0000313" key="3">
    <source>
        <dbReference type="Proteomes" id="UP000177811"/>
    </source>
</evidence>
<dbReference type="InterPro" id="IPR041698">
    <property type="entry name" value="Methyltransf_25"/>
</dbReference>
<name>A0A1G2KS36_9BACT</name>
<dbReference type="InterPro" id="IPR029063">
    <property type="entry name" value="SAM-dependent_MTases_sf"/>
</dbReference>